<reference evidence="1" key="1">
    <citation type="submission" date="2020-04" db="EMBL/GenBank/DDBJ databases">
        <authorList>
            <person name="Broberg M."/>
        </authorList>
    </citation>
    <scope>NUCLEOTIDE SEQUENCE</scope>
</reference>
<sequence length="156" mass="17769">MIILDGQDEGKPRGILIDLDSAIELTEGSETEANAIQYRHDLESFLYAFLWTIITNHTENPPETSKLRQWSNGDWNELAVRKSLDMDQDSFRSILEEFAHEFHPLKPLAESLRQILFPLRDGAIWKGTDGSPEAVDKLYDGMIRAFEEAIAYEGGK</sequence>
<evidence type="ECO:0000313" key="1">
    <source>
        <dbReference type="EMBL" id="CAG9945611.1"/>
    </source>
</evidence>
<evidence type="ECO:0000313" key="2">
    <source>
        <dbReference type="Proteomes" id="UP000836387"/>
    </source>
</evidence>
<comment type="caution">
    <text evidence="1">The sequence shown here is derived from an EMBL/GenBank/DDBJ whole genome shotgun (WGS) entry which is preliminary data.</text>
</comment>
<accession>A0ACA9TX99</accession>
<gene>
    <name evidence="1" type="ORF">CRV2_00012349</name>
</gene>
<reference evidence="1" key="2">
    <citation type="submission" date="2021-10" db="EMBL/GenBank/DDBJ databases">
        <authorList>
            <person name="Piombo E."/>
        </authorList>
    </citation>
    <scope>NUCLEOTIDE SEQUENCE</scope>
</reference>
<proteinExistence type="predicted"/>
<dbReference type="EMBL" id="CADEHS020000009">
    <property type="protein sequence ID" value="CAG9945611.1"/>
    <property type="molecule type" value="Genomic_DNA"/>
</dbReference>
<dbReference type="Proteomes" id="UP000836387">
    <property type="component" value="Unassembled WGS sequence"/>
</dbReference>
<organism evidence="1 2">
    <name type="scientific">Clonostachys rosea f. rosea IK726</name>
    <dbReference type="NCBI Taxonomy" id="1349383"/>
    <lineage>
        <taxon>Eukaryota</taxon>
        <taxon>Fungi</taxon>
        <taxon>Dikarya</taxon>
        <taxon>Ascomycota</taxon>
        <taxon>Pezizomycotina</taxon>
        <taxon>Sordariomycetes</taxon>
        <taxon>Hypocreomycetidae</taxon>
        <taxon>Hypocreales</taxon>
        <taxon>Bionectriaceae</taxon>
        <taxon>Clonostachys</taxon>
    </lineage>
</organism>
<keyword evidence="2" id="KW-1185">Reference proteome</keyword>
<protein>
    <submittedName>
        <fullName evidence="1">Uncharacterized protein</fullName>
    </submittedName>
</protein>
<name>A0ACA9TX99_BIOOC</name>